<feature type="region of interest" description="Disordered" evidence="1">
    <location>
        <begin position="1"/>
        <end position="20"/>
    </location>
</feature>
<sequence length="62" mass="7452">KGSRDKHFNISRDSSLSSARKKTSEYLFFIFSSFDSYKCRLKYLYSTRGRWVIPQLFVFVQK</sequence>
<name>A0A1J1HF34_9DIPT</name>
<feature type="compositionally biased region" description="Basic and acidic residues" evidence="1">
    <location>
        <begin position="1"/>
        <end position="10"/>
    </location>
</feature>
<feature type="non-terminal residue" evidence="2">
    <location>
        <position position="1"/>
    </location>
</feature>
<reference evidence="2 3" key="1">
    <citation type="submission" date="2015-04" db="EMBL/GenBank/DDBJ databases">
        <authorList>
            <person name="Syromyatnikov M.Y."/>
            <person name="Popov V.N."/>
        </authorList>
    </citation>
    <scope>NUCLEOTIDE SEQUENCE [LARGE SCALE GENOMIC DNA]</scope>
</reference>
<organism evidence="2 3">
    <name type="scientific">Clunio marinus</name>
    <dbReference type="NCBI Taxonomy" id="568069"/>
    <lineage>
        <taxon>Eukaryota</taxon>
        <taxon>Metazoa</taxon>
        <taxon>Ecdysozoa</taxon>
        <taxon>Arthropoda</taxon>
        <taxon>Hexapoda</taxon>
        <taxon>Insecta</taxon>
        <taxon>Pterygota</taxon>
        <taxon>Neoptera</taxon>
        <taxon>Endopterygota</taxon>
        <taxon>Diptera</taxon>
        <taxon>Nematocera</taxon>
        <taxon>Chironomoidea</taxon>
        <taxon>Chironomidae</taxon>
        <taxon>Clunio</taxon>
    </lineage>
</organism>
<gene>
    <name evidence="2" type="ORF">CLUMA_CG000119</name>
</gene>
<proteinExistence type="predicted"/>
<evidence type="ECO:0000313" key="2">
    <source>
        <dbReference type="EMBL" id="CRK86575.1"/>
    </source>
</evidence>
<protein>
    <submittedName>
        <fullName evidence="2">CLUMA_CG000119, isoform A</fullName>
    </submittedName>
</protein>
<evidence type="ECO:0000256" key="1">
    <source>
        <dbReference type="SAM" id="MobiDB-lite"/>
    </source>
</evidence>
<keyword evidence="3" id="KW-1185">Reference proteome</keyword>
<accession>A0A1J1HF34</accession>
<dbReference type="Proteomes" id="UP000183832">
    <property type="component" value="Unassembled WGS sequence"/>
</dbReference>
<evidence type="ECO:0000313" key="3">
    <source>
        <dbReference type="Proteomes" id="UP000183832"/>
    </source>
</evidence>
<dbReference type="AlphaFoldDB" id="A0A1J1HF34"/>
<dbReference type="EMBL" id="CVRI01000001">
    <property type="protein sequence ID" value="CRK86575.1"/>
    <property type="molecule type" value="Genomic_DNA"/>
</dbReference>